<sequence>MLSSVLIAAFVNGDLGDGFRMMKDDMRAASWASVYPWESEATRTASLKSSVLSRTLDIAEGVAAAASSYQIRGYSGASEMRQSHVC</sequence>
<protein>
    <submittedName>
        <fullName evidence="1">Pco135291a</fullName>
    </submittedName>
</protein>
<organism evidence="1">
    <name type="scientific">Arundo donax</name>
    <name type="common">Giant reed</name>
    <name type="synonym">Donax arundinaceus</name>
    <dbReference type="NCBI Taxonomy" id="35708"/>
    <lineage>
        <taxon>Eukaryota</taxon>
        <taxon>Viridiplantae</taxon>
        <taxon>Streptophyta</taxon>
        <taxon>Embryophyta</taxon>
        <taxon>Tracheophyta</taxon>
        <taxon>Spermatophyta</taxon>
        <taxon>Magnoliopsida</taxon>
        <taxon>Liliopsida</taxon>
        <taxon>Poales</taxon>
        <taxon>Poaceae</taxon>
        <taxon>PACMAD clade</taxon>
        <taxon>Arundinoideae</taxon>
        <taxon>Arundineae</taxon>
        <taxon>Arundo</taxon>
    </lineage>
</organism>
<name>A0A0A9DKG7_ARUDO</name>
<accession>A0A0A9DKG7</accession>
<evidence type="ECO:0000313" key="1">
    <source>
        <dbReference type="EMBL" id="JAD84277.1"/>
    </source>
</evidence>
<dbReference type="AlphaFoldDB" id="A0A0A9DKG7"/>
<reference evidence="1" key="1">
    <citation type="submission" date="2014-09" db="EMBL/GenBank/DDBJ databases">
        <authorList>
            <person name="Magalhaes I.L.F."/>
            <person name="Oliveira U."/>
            <person name="Santos F.R."/>
            <person name="Vidigal T.H.D.A."/>
            <person name="Brescovit A.D."/>
            <person name="Santos A.J."/>
        </authorList>
    </citation>
    <scope>NUCLEOTIDE SEQUENCE</scope>
    <source>
        <tissue evidence="1">Shoot tissue taken approximately 20 cm above the soil surface</tissue>
    </source>
</reference>
<reference evidence="1" key="2">
    <citation type="journal article" date="2015" name="Data Brief">
        <title>Shoot transcriptome of the giant reed, Arundo donax.</title>
        <authorList>
            <person name="Barrero R.A."/>
            <person name="Guerrero F.D."/>
            <person name="Moolhuijzen P."/>
            <person name="Goolsby J.A."/>
            <person name="Tidwell J."/>
            <person name="Bellgard S.E."/>
            <person name="Bellgard M.I."/>
        </authorList>
    </citation>
    <scope>NUCLEOTIDE SEQUENCE</scope>
    <source>
        <tissue evidence="1">Shoot tissue taken approximately 20 cm above the soil surface</tissue>
    </source>
</reference>
<dbReference type="EMBL" id="GBRH01213618">
    <property type="protein sequence ID" value="JAD84277.1"/>
    <property type="molecule type" value="Transcribed_RNA"/>
</dbReference>
<proteinExistence type="predicted"/>